<evidence type="ECO:0000313" key="10">
    <source>
        <dbReference type="EMBL" id="UZT67509.1"/>
    </source>
</evidence>
<evidence type="ECO:0000256" key="9">
    <source>
        <dbReference type="RuleBase" id="RU003640"/>
    </source>
</evidence>
<keyword evidence="9 10" id="KW-0496">Mitochondrion</keyword>
<dbReference type="Pfam" id="PF00507">
    <property type="entry name" value="Oxidored_q4"/>
    <property type="match status" value="1"/>
</dbReference>
<dbReference type="Gene3D" id="1.20.58.1610">
    <property type="entry name" value="NADH:ubiquinone/plastoquinone oxidoreductase, chain 3"/>
    <property type="match status" value="1"/>
</dbReference>
<evidence type="ECO:0000256" key="7">
    <source>
        <dbReference type="ARBA" id="ARBA00023136"/>
    </source>
</evidence>
<keyword evidence="9" id="KW-0830">Ubiquinone</keyword>
<dbReference type="InterPro" id="IPR000440">
    <property type="entry name" value="NADH_UbQ/plastoQ_OxRdtase_su3"/>
</dbReference>
<dbReference type="GO" id="GO:0008137">
    <property type="term" value="F:NADH dehydrogenase (ubiquinone) activity"/>
    <property type="evidence" value="ECO:0007669"/>
    <property type="project" value="UniProtKB-UniRule"/>
</dbReference>
<reference evidence="10" key="2">
    <citation type="submission" date="2022-02" db="EMBL/GenBank/DDBJ databases">
        <authorList>
            <person name="Shu X.H."/>
            <person name="Li Z.K."/>
            <person name="Tang P."/>
            <person name="Chen X.X."/>
        </authorList>
    </citation>
    <scope>NUCLEOTIDE SEQUENCE</scope>
</reference>
<dbReference type="EMBL" id="OM677827">
    <property type="protein sequence ID" value="UZT67509.1"/>
    <property type="molecule type" value="Genomic_DNA"/>
</dbReference>
<protein>
    <recommendedName>
        <fullName evidence="3 9">NADH-ubiquinone oxidoreductase chain 3</fullName>
        <ecNumber evidence="9">7.1.1.2</ecNumber>
    </recommendedName>
</protein>
<feature type="transmembrane region" description="Helical" evidence="9">
    <location>
        <begin position="6"/>
        <end position="25"/>
    </location>
</feature>
<dbReference type="GO" id="GO:0031966">
    <property type="term" value="C:mitochondrial membrane"/>
    <property type="evidence" value="ECO:0007669"/>
    <property type="project" value="UniProtKB-SubCell"/>
</dbReference>
<geneLocation type="mitochondrion" evidence="10"/>
<accession>A0A9E8G778</accession>
<reference evidence="10" key="1">
    <citation type="journal article" date="2022" name="Genes (Basel)">
        <title>Novel Gene Rearrangements in the Mitochondrial Genomes of Cynipoid Wasps (Hymenoptera: Cynipoidea).</title>
        <authorList>
            <person name="Shu X."/>
            <person name="Li Z."/>
            <person name="Yuan R."/>
            <person name="Tang P."/>
            <person name="Chen X."/>
        </authorList>
    </citation>
    <scope>NUCLEOTIDE SEQUENCE</scope>
</reference>
<evidence type="ECO:0000256" key="1">
    <source>
        <dbReference type="ARBA" id="ARBA00004370"/>
    </source>
</evidence>
<keyword evidence="9" id="KW-0249">Electron transport</keyword>
<dbReference type="AlphaFoldDB" id="A0A9E8G778"/>
<dbReference type="EC" id="7.1.1.2" evidence="9"/>
<keyword evidence="7 9" id="KW-0472">Membrane</keyword>
<name>A0A9E8G778_9HYME</name>
<evidence type="ECO:0000256" key="3">
    <source>
        <dbReference type="ARBA" id="ARBA00021007"/>
    </source>
</evidence>
<keyword evidence="5 9" id="KW-0812">Transmembrane</keyword>
<dbReference type="PANTHER" id="PTHR11058">
    <property type="entry name" value="NADH-UBIQUINONE OXIDOREDUCTASE CHAIN 3"/>
    <property type="match status" value="1"/>
</dbReference>
<dbReference type="GO" id="GO:0030964">
    <property type="term" value="C:NADH dehydrogenase complex"/>
    <property type="evidence" value="ECO:0007669"/>
    <property type="project" value="TreeGrafter"/>
</dbReference>
<keyword evidence="9" id="KW-0520">NAD</keyword>
<feature type="transmembrane region" description="Helical" evidence="9">
    <location>
        <begin position="57"/>
        <end position="78"/>
    </location>
</feature>
<organism evidence="10">
    <name type="scientific">Trybliographa sp. ZJUH 20220008</name>
    <dbReference type="NCBI Taxonomy" id="2943454"/>
    <lineage>
        <taxon>Eukaryota</taxon>
        <taxon>Metazoa</taxon>
        <taxon>Ecdysozoa</taxon>
        <taxon>Arthropoda</taxon>
        <taxon>Hexapoda</taxon>
        <taxon>Insecta</taxon>
        <taxon>Pterygota</taxon>
        <taxon>Neoptera</taxon>
        <taxon>Endopterygota</taxon>
        <taxon>Hymenoptera</taxon>
        <taxon>Apocrita</taxon>
        <taxon>Proctotrupomorpha</taxon>
        <taxon>Cynipoidea</taxon>
        <taxon>Figitidae</taxon>
        <taxon>Eucoilinae</taxon>
        <taxon>Trybliographa</taxon>
    </lineage>
</organism>
<keyword evidence="9" id="KW-1278">Translocase</keyword>
<keyword evidence="6 9" id="KW-1133">Transmembrane helix</keyword>
<keyword evidence="9" id="KW-0679">Respiratory chain</keyword>
<evidence type="ECO:0000256" key="8">
    <source>
        <dbReference type="ARBA" id="ARBA00049551"/>
    </source>
</evidence>
<comment type="similarity">
    <text evidence="2 9">Belongs to the complex I subunit 3 family.</text>
</comment>
<evidence type="ECO:0000256" key="4">
    <source>
        <dbReference type="ARBA" id="ARBA00022448"/>
    </source>
</evidence>
<keyword evidence="4 9" id="KW-0813">Transport</keyword>
<evidence type="ECO:0000256" key="5">
    <source>
        <dbReference type="ARBA" id="ARBA00022692"/>
    </source>
</evidence>
<proteinExistence type="inferred from homology"/>
<comment type="function">
    <text evidence="9">Core subunit of the mitochondrial membrane respiratory chain NADH dehydrogenase (Complex I) which catalyzes electron transfer from NADH through the respiratory chain, using ubiquinone as an electron acceptor. Essential for the catalytic activity of complex I.</text>
</comment>
<dbReference type="PANTHER" id="PTHR11058:SF9">
    <property type="entry name" value="NADH-UBIQUINONE OXIDOREDUCTASE CHAIN 3"/>
    <property type="match status" value="1"/>
</dbReference>
<evidence type="ECO:0000256" key="2">
    <source>
        <dbReference type="ARBA" id="ARBA00008472"/>
    </source>
</evidence>
<sequence>MFYFIYLTLILLLTSSIIMVINFFLSKKNYMTRNKISSFECGFDPLSTMRLPFSTQFYLISIMFLIFDVEMSLIFPIIKSMSLKFFKFKMMFITIMMILIIGLYYEWKEGSLNWLT</sequence>
<dbReference type="InterPro" id="IPR038430">
    <property type="entry name" value="NDAH_ubi_oxred_su3_sf"/>
</dbReference>
<evidence type="ECO:0000256" key="6">
    <source>
        <dbReference type="ARBA" id="ARBA00022989"/>
    </source>
</evidence>
<comment type="subcellular location">
    <subcellularLocation>
        <location evidence="1">Membrane</location>
    </subcellularLocation>
    <subcellularLocation>
        <location evidence="9">Mitochondrion membrane</location>
        <topology evidence="9">Multi-pass membrane protein</topology>
    </subcellularLocation>
</comment>
<gene>
    <name evidence="10" type="primary">nad3</name>
</gene>
<comment type="catalytic activity">
    <reaction evidence="8 9">
        <text>a ubiquinone + NADH + 5 H(+)(in) = a ubiquinol + NAD(+) + 4 H(+)(out)</text>
        <dbReference type="Rhea" id="RHEA:29091"/>
        <dbReference type="Rhea" id="RHEA-COMP:9565"/>
        <dbReference type="Rhea" id="RHEA-COMP:9566"/>
        <dbReference type="ChEBI" id="CHEBI:15378"/>
        <dbReference type="ChEBI" id="CHEBI:16389"/>
        <dbReference type="ChEBI" id="CHEBI:17976"/>
        <dbReference type="ChEBI" id="CHEBI:57540"/>
        <dbReference type="ChEBI" id="CHEBI:57945"/>
        <dbReference type="EC" id="7.1.1.2"/>
    </reaction>
</comment>
<feature type="transmembrane region" description="Helical" evidence="9">
    <location>
        <begin position="90"/>
        <end position="107"/>
    </location>
</feature>